<accession>T1FTR4</accession>
<sequence length="222" mass="25253">MAPRRKPQKNRTQGFPKNLQLKNPTDTTMPSNLPMFSSNPTELYQISQTLESSTDASDMSERNQKNDATTTSEDDISFGESFMDAYIFVMLFLMCIGMLVQLTSAVYAIVMGVHHAVLFSALRFKGTIMCLAVFMLNIQLACIVKTAFYLANKPYGTRLKPSSSCDELESIFLDVIEFLIDMYETHYRGGFKVEIDWYDFMSTRNRLATLHWVSETAKPVIL</sequence>
<dbReference type="HOGENOM" id="CLU_1246565_0_0_1"/>
<evidence type="ECO:0000256" key="1">
    <source>
        <dbReference type="SAM" id="MobiDB-lite"/>
    </source>
</evidence>
<name>T1FTR4_HELRO</name>
<dbReference type="KEGG" id="hro:HELRODRAFT_192244"/>
<organism evidence="4 5">
    <name type="scientific">Helobdella robusta</name>
    <name type="common">Californian leech</name>
    <dbReference type="NCBI Taxonomy" id="6412"/>
    <lineage>
        <taxon>Eukaryota</taxon>
        <taxon>Metazoa</taxon>
        <taxon>Spiralia</taxon>
        <taxon>Lophotrochozoa</taxon>
        <taxon>Annelida</taxon>
        <taxon>Clitellata</taxon>
        <taxon>Hirudinea</taxon>
        <taxon>Rhynchobdellida</taxon>
        <taxon>Glossiphoniidae</taxon>
        <taxon>Helobdella</taxon>
    </lineage>
</organism>
<dbReference type="EMBL" id="KB096743">
    <property type="protein sequence ID" value="ESO01720.1"/>
    <property type="molecule type" value="Genomic_DNA"/>
</dbReference>
<reference evidence="3 5" key="2">
    <citation type="journal article" date="2013" name="Nature">
        <title>Insights into bilaterian evolution from three spiralian genomes.</title>
        <authorList>
            <person name="Simakov O."/>
            <person name="Marletaz F."/>
            <person name="Cho S.J."/>
            <person name="Edsinger-Gonzales E."/>
            <person name="Havlak P."/>
            <person name="Hellsten U."/>
            <person name="Kuo D.H."/>
            <person name="Larsson T."/>
            <person name="Lv J."/>
            <person name="Arendt D."/>
            <person name="Savage R."/>
            <person name="Osoegawa K."/>
            <person name="de Jong P."/>
            <person name="Grimwood J."/>
            <person name="Chapman J.A."/>
            <person name="Shapiro H."/>
            <person name="Aerts A."/>
            <person name="Otillar R.P."/>
            <person name="Terry A.Y."/>
            <person name="Boore J.L."/>
            <person name="Grigoriev I.V."/>
            <person name="Lindberg D.R."/>
            <person name="Seaver E.C."/>
            <person name="Weisblat D.A."/>
            <person name="Putnam N.H."/>
            <person name="Rokhsar D.S."/>
        </authorList>
    </citation>
    <scope>NUCLEOTIDE SEQUENCE</scope>
</reference>
<feature type="region of interest" description="Disordered" evidence="1">
    <location>
        <begin position="1"/>
        <end position="38"/>
    </location>
</feature>
<evidence type="ECO:0000256" key="2">
    <source>
        <dbReference type="SAM" id="Phobius"/>
    </source>
</evidence>
<dbReference type="GeneID" id="20212211"/>
<gene>
    <name evidence="4" type="primary">20212211</name>
    <name evidence="3" type="ORF">HELRODRAFT_192244</name>
</gene>
<dbReference type="AlphaFoldDB" id="T1FTR4"/>
<reference evidence="4" key="3">
    <citation type="submission" date="2015-06" db="UniProtKB">
        <authorList>
            <consortium name="EnsemblMetazoa"/>
        </authorList>
    </citation>
    <scope>IDENTIFICATION</scope>
</reference>
<dbReference type="EMBL" id="AMQM01005000">
    <property type="status" value="NOT_ANNOTATED_CDS"/>
    <property type="molecule type" value="Genomic_DNA"/>
</dbReference>
<dbReference type="InParanoid" id="T1FTR4"/>
<evidence type="ECO:0008006" key="6">
    <source>
        <dbReference type="Google" id="ProtNLM"/>
    </source>
</evidence>
<keyword evidence="5" id="KW-1185">Reference proteome</keyword>
<keyword evidence="2" id="KW-1133">Transmembrane helix</keyword>
<evidence type="ECO:0000313" key="3">
    <source>
        <dbReference type="EMBL" id="ESO01720.1"/>
    </source>
</evidence>
<feature type="transmembrane region" description="Helical" evidence="2">
    <location>
        <begin position="86"/>
        <end position="114"/>
    </location>
</feature>
<protein>
    <recommendedName>
        <fullName evidence="6">Transmembrane protein</fullName>
    </recommendedName>
</protein>
<keyword evidence="2" id="KW-0472">Membrane</keyword>
<reference evidence="5" key="1">
    <citation type="submission" date="2012-12" db="EMBL/GenBank/DDBJ databases">
        <authorList>
            <person name="Hellsten U."/>
            <person name="Grimwood J."/>
            <person name="Chapman J.A."/>
            <person name="Shapiro H."/>
            <person name="Aerts A."/>
            <person name="Otillar R.P."/>
            <person name="Terry A.Y."/>
            <person name="Boore J.L."/>
            <person name="Simakov O."/>
            <person name="Marletaz F."/>
            <person name="Cho S.-J."/>
            <person name="Edsinger-Gonzales E."/>
            <person name="Havlak P."/>
            <person name="Kuo D.-H."/>
            <person name="Larsson T."/>
            <person name="Lv J."/>
            <person name="Arendt D."/>
            <person name="Savage R."/>
            <person name="Osoegawa K."/>
            <person name="de Jong P."/>
            <person name="Lindberg D.R."/>
            <person name="Seaver E.C."/>
            <person name="Weisblat D.A."/>
            <person name="Putnam N.H."/>
            <person name="Grigoriev I.V."/>
            <person name="Rokhsar D.S."/>
        </authorList>
    </citation>
    <scope>NUCLEOTIDE SEQUENCE</scope>
</reference>
<dbReference type="CTD" id="20212211"/>
<proteinExistence type="predicted"/>
<evidence type="ECO:0000313" key="5">
    <source>
        <dbReference type="Proteomes" id="UP000015101"/>
    </source>
</evidence>
<feature type="transmembrane region" description="Helical" evidence="2">
    <location>
        <begin position="126"/>
        <end position="151"/>
    </location>
</feature>
<dbReference type="RefSeq" id="XP_009020374.1">
    <property type="nucleotide sequence ID" value="XM_009022126.1"/>
</dbReference>
<feature type="region of interest" description="Disordered" evidence="1">
    <location>
        <begin position="52"/>
        <end position="73"/>
    </location>
</feature>
<feature type="compositionally biased region" description="Polar residues" evidence="1">
    <location>
        <begin position="10"/>
        <end position="38"/>
    </location>
</feature>
<dbReference type="Proteomes" id="UP000015101">
    <property type="component" value="Unassembled WGS sequence"/>
</dbReference>
<keyword evidence="2" id="KW-0812">Transmembrane</keyword>
<dbReference type="EnsemblMetazoa" id="HelroT192244">
    <property type="protein sequence ID" value="HelroP192244"/>
    <property type="gene ID" value="HelroG192244"/>
</dbReference>
<evidence type="ECO:0000313" key="4">
    <source>
        <dbReference type="EnsemblMetazoa" id="HelroP192244"/>
    </source>
</evidence>